<name>A0A0C9N445_9FUNG</name>
<proteinExistence type="predicted"/>
<organism evidence="2">
    <name type="scientific">Mucor ambiguus</name>
    <dbReference type="NCBI Taxonomy" id="91626"/>
    <lineage>
        <taxon>Eukaryota</taxon>
        <taxon>Fungi</taxon>
        <taxon>Fungi incertae sedis</taxon>
        <taxon>Mucoromycota</taxon>
        <taxon>Mucoromycotina</taxon>
        <taxon>Mucoromycetes</taxon>
        <taxon>Mucorales</taxon>
        <taxon>Mucorineae</taxon>
        <taxon>Mucoraceae</taxon>
        <taxon>Mucor</taxon>
    </lineage>
</organism>
<dbReference type="Proteomes" id="UP000053815">
    <property type="component" value="Unassembled WGS sequence"/>
</dbReference>
<accession>A0A0C9N445</accession>
<gene>
    <name evidence="2" type="ORF">MAM1_0410d10382</name>
</gene>
<feature type="region of interest" description="Disordered" evidence="1">
    <location>
        <begin position="1"/>
        <end position="29"/>
    </location>
</feature>
<dbReference type="AlphaFoldDB" id="A0A0C9N445"/>
<feature type="compositionally biased region" description="Polar residues" evidence="1">
    <location>
        <begin position="436"/>
        <end position="453"/>
    </location>
</feature>
<feature type="region of interest" description="Disordered" evidence="1">
    <location>
        <begin position="370"/>
        <end position="453"/>
    </location>
</feature>
<dbReference type="OrthoDB" id="2248815at2759"/>
<evidence type="ECO:0000313" key="2">
    <source>
        <dbReference type="EMBL" id="GAN10832.1"/>
    </source>
</evidence>
<reference evidence="2" key="1">
    <citation type="submission" date="2014-09" db="EMBL/GenBank/DDBJ databases">
        <title>Draft genome sequence of an oleaginous Mucoromycotina fungus Mucor ambiguus NBRC6742.</title>
        <authorList>
            <person name="Takeda I."/>
            <person name="Yamane N."/>
            <person name="Morita T."/>
            <person name="Tamano K."/>
            <person name="Machida M."/>
            <person name="Baker S."/>
            <person name="Koike H."/>
        </authorList>
    </citation>
    <scope>NUCLEOTIDE SEQUENCE</scope>
    <source>
        <strain evidence="2">NBRC 6742</strain>
    </source>
</reference>
<feature type="compositionally biased region" description="Low complexity" evidence="1">
    <location>
        <begin position="1"/>
        <end position="19"/>
    </location>
</feature>
<keyword evidence="3" id="KW-1185">Reference proteome</keyword>
<evidence type="ECO:0000313" key="3">
    <source>
        <dbReference type="Proteomes" id="UP000053815"/>
    </source>
</evidence>
<dbReference type="EMBL" id="DF836699">
    <property type="protein sequence ID" value="GAN10832.1"/>
    <property type="molecule type" value="Genomic_DNA"/>
</dbReference>
<sequence length="453" mass="48797">MQNITRSRANSNDSASAASPTPPPPLDVPWSVVTAGKGKYHNKKKQQLISFNPTFVQPRSATTESNQALSGQTPPAPVELVVPYMKGVEKGSVFIDITHVKNLNLLREALDAFNKDADDTPGGNHGYNNFLGCCEKNRTYLNHVIMEETLWAPNTASYNTIVNEGIMLPDNTFVKGFPSYSADASIVRLTLSGLPFLQLRLLKQSLNDWLARFGKVLDFGLSKKDGFYVGGGYATIAIPSGNRCTQDPCPIDHTHFIPLQRSVPSWEEDDGDLGKITLSWDAMPDLCRCCGSSDHSVPAASKKPSRKTPLKVNNSSVSPMIVDIPTKPLAQATDVQGESITASEDILTDPITVKTTGAGTGGDIMMVEAVQPPASPPKNRSQSPEPHDPKKLRKASGDTDVAYSRKQQSDGNASNFVELANHHTGTSHRDGPDGQGTATASGYTDQPPSSNQQ</sequence>
<evidence type="ECO:0000256" key="1">
    <source>
        <dbReference type="SAM" id="MobiDB-lite"/>
    </source>
</evidence>
<feature type="compositionally biased region" description="Polar residues" evidence="1">
    <location>
        <begin position="405"/>
        <end position="415"/>
    </location>
</feature>
<protein>
    <submittedName>
        <fullName evidence="2">Uncharacterized protein</fullName>
    </submittedName>
</protein>